<dbReference type="RefSeq" id="WP_379741645.1">
    <property type="nucleotide sequence ID" value="NZ_JBHSGW010000025.1"/>
</dbReference>
<keyword evidence="2" id="KW-1185">Reference proteome</keyword>
<reference evidence="2" key="1">
    <citation type="journal article" date="2019" name="Int. J. Syst. Evol. Microbiol.">
        <title>The Global Catalogue of Microorganisms (GCM) 10K type strain sequencing project: providing services to taxonomists for standard genome sequencing and annotation.</title>
        <authorList>
            <consortium name="The Broad Institute Genomics Platform"/>
            <consortium name="The Broad Institute Genome Sequencing Center for Infectious Disease"/>
            <person name="Wu L."/>
            <person name="Ma J."/>
        </authorList>
    </citation>
    <scope>NUCLEOTIDE SEQUENCE [LARGE SCALE GENOMIC DNA]</scope>
    <source>
        <strain evidence="2">CCUG 50349</strain>
    </source>
</reference>
<sequence length="82" mass="9635">MSGIIYDSESKPIPNLKIKCKISRDVYYTDLEGKFKFDSKLGEQLIIKYKKHKKLQVTVSTKENYIIRLQSKINKDEIIIIN</sequence>
<dbReference type="Proteomes" id="UP001595885">
    <property type="component" value="Unassembled WGS sequence"/>
</dbReference>
<dbReference type="InterPro" id="IPR008969">
    <property type="entry name" value="CarboxyPept-like_regulatory"/>
</dbReference>
<gene>
    <name evidence="1" type="ORF">ACFO3U_10305</name>
</gene>
<evidence type="ECO:0000313" key="1">
    <source>
        <dbReference type="EMBL" id="MFC4740384.1"/>
    </source>
</evidence>
<evidence type="ECO:0008006" key="3">
    <source>
        <dbReference type="Google" id="ProtNLM"/>
    </source>
</evidence>
<protein>
    <recommendedName>
        <fullName evidence="3">Carboxypeptidase regulatory-like domain-containing protein</fullName>
    </recommendedName>
</protein>
<organism evidence="1 2">
    <name type="scientific">Flavobacterium ponti</name>
    <dbReference type="NCBI Taxonomy" id="665133"/>
    <lineage>
        <taxon>Bacteria</taxon>
        <taxon>Pseudomonadati</taxon>
        <taxon>Bacteroidota</taxon>
        <taxon>Flavobacteriia</taxon>
        <taxon>Flavobacteriales</taxon>
        <taxon>Flavobacteriaceae</taxon>
        <taxon>Flavobacterium</taxon>
    </lineage>
</organism>
<accession>A0ABV9P8T1</accession>
<dbReference type="EMBL" id="JBHSGW010000025">
    <property type="protein sequence ID" value="MFC4740384.1"/>
    <property type="molecule type" value="Genomic_DNA"/>
</dbReference>
<proteinExistence type="predicted"/>
<dbReference type="SUPFAM" id="SSF49464">
    <property type="entry name" value="Carboxypeptidase regulatory domain-like"/>
    <property type="match status" value="1"/>
</dbReference>
<name>A0ABV9P8T1_9FLAO</name>
<evidence type="ECO:0000313" key="2">
    <source>
        <dbReference type="Proteomes" id="UP001595885"/>
    </source>
</evidence>
<comment type="caution">
    <text evidence="1">The sequence shown here is derived from an EMBL/GenBank/DDBJ whole genome shotgun (WGS) entry which is preliminary data.</text>
</comment>